<dbReference type="EMBL" id="SMSI01000001">
    <property type="protein sequence ID" value="TDH38852.1"/>
    <property type="molecule type" value="Genomic_DNA"/>
</dbReference>
<gene>
    <name evidence="1" type="ORF">E2A64_07090</name>
</gene>
<dbReference type="RefSeq" id="WP_133283686.1">
    <property type="nucleotide sequence ID" value="NZ_SMSI01000001.1"/>
</dbReference>
<keyword evidence="2" id="KW-1185">Reference proteome</keyword>
<reference evidence="1 2" key="1">
    <citation type="journal article" date="2013" name="Int. J. Syst. Evol. Microbiol.">
        <title>Hoeflea suaedae sp. nov., an endophytic bacterium isolated from the root of the halophyte Suaeda maritima.</title>
        <authorList>
            <person name="Chung E.J."/>
            <person name="Park J.A."/>
            <person name="Pramanik P."/>
            <person name="Bibi F."/>
            <person name="Jeon C.O."/>
            <person name="Chung Y.R."/>
        </authorList>
    </citation>
    <scope>NUCLEOTIDE SEQUENCE [LARGE SCALE GENOMIC DNA]</scope>
    <source>
        <strain evidence="1 2">YC6898</strain>
    </source>
</reference>
<dbReference type="Proteomes" id="UP000295131">
    <property type="component" value="Unassembled WGS sequence"/>
</dbReference>
<dbReference type="AlphaFoldDB" id="A0A4R5PP57"/>
<comment type="caution">
    <text evidence="1">The sequence shown here is derived from an EMBL/GenBank/DDBJ whole genome shotgun (WGS) entry which is preliminary data.</text>
</comment>
<proteinExistence type="predicted"/>
<sequence length="196" mass="19877">MAEDDLNLPDYDIEETARGLAELERRANSFGSAITRALQQAVIDGRSLDDVLRGLAARMSAIALDAGLAPLENLLSGLAGNLTSSLTAGIGNLLPFEHGGVPGRTIPFADGGLVGGPTLFPMPGGDVGLMGEAGTEAILPLARGPDGRLGVAGGGTAASVQVTFNVTTPDAASFKKSEAQVTAMLVRAVGRGRRGL</sequence>
<protein>
    <submittedName>
        <fullName evidence="1">Phage tail tape measure protein</fullName>
    </submittedName>
</protein>
<accession>A0A4R5PP57</accession>
<evidence type="ECO:0000313" key="1">
    <source>
        <dbReference type="EMBL" id="TDH38852.1"/>
    </source>
</evidence>
<name>A0A4R5PP57_9HYPH</name>
<dbReference type="OrthoDB" id="8448547at2"/>
<organism evidence="1 2">
    <name type="scientific">Pseudohoeflea suaedae</name>
    <dbReference type="NCBI Taxonomy" id="877384"/>
    <lineage>
        <taxon>Bacteria</taxon>
        <taxon>Pseudomonadati</taxon>
        <taxon>Pseudomonadota</taxon>
        <taxon>Alphaproteobacteria</taxon>
        <taxon>Hyphomicrobiales</taxon>
        <taxon>Rhizobiaceae</taxon>
        <taxon>Pseudohoeflea</taxon>
    </lineage>
</organism>
<evidence type="ECO:0000313" key="2">
    <source>
        <dbReference type="Proteomes" id="UP000295131"/>
    </source>
</evidence>